<dbReference type="GO" id="GO:0016567">
    <property type="term" value="P:protein ubiquitination"/>
    <property type="evidence" value="ECO:0007669"/>
    <property type="project" value="InterPro"/>
</dbReference>
<evidence type="ECO:0000256" key="1">
    <source>
        <dbReference type="ARBA" id="ARBA00010846"/>
    </source>
</evidence>
<evidence type="ECO:0000259" key="2">
    <source>
        <dbReference type="Pfam" id="PF24570"/>
    </source>
</evidence>
<dbReference type="Pfam" id="PF24570">
    <property type="entry name" value="BACK_BPM_SPOP"/>
    <property type="match status" value="1"/>
</dbReference>
<accession>A0A5J9SIK0</accession>
<dbReference type="PANTHER" id="PTHR26379:SF511">
    <property type="entry name" value="OS02G0311150 PROTEIN"/>
    <property type="match status" value="1"/>
</dbReference>
<dbReference type="Gene3D" id="1.25.40.420">
    <property type="match status" value="1"/>
</dbReference>
<protein>
    <recommendedName>
        <fullName evidence="2">BPM/SPOP BACK domain-containing protein</fullName>
    </recommendedName>
</protein>
<gene>
    <name evidence="3" type="ORF">EJB05_56524</name>
</gene>
<sequence>KALEEGSHGAYDAVAMAQHLLVAADCYNVERLRACRTERALKLICEEKLCRYMDSNIVATSLALAEQHNCNGLKEACFEFLSSPSNLEAMFASDSYEHLKNSCASVLKDLIARFIPDELKAAKDVVMSLK</sequence>
<dbReference type="AlphaFoldDB" id="A0A5J9SIK0"/>
<proteinExistence type="inferred from homology"/>
<keyword evidence="4" id="KW-1185">Reference proteome</keyword>
<dbReference type="InterPro" id="IPR056423">
    <property type="entry name" value="BACK_BPM_SPOP"/>
</dbReference>
<dbReference type="Gramene" id="TVT98205">
    <property type="protein sequence ID" value="TVT98205"/>
    <property type="gene ID" value="EJB05_56524"/>
</dbReference>
<organism evidence="3 4">
    <name type="scientific">Eragrostis curvula</name>
    <name type="common">weeping love grass</name>
    <dbReference type="NCBI Taxonomy" id="38414"/>
    <lineage>
        <taxon>Eukaryota</taxon>
        <taxon>Viridiplantae</taxon>
        <taxon>Streptophyta</taxon>
        <taxon>Embryophyta</taxon>
        <taxon>Tracheophyta</taxon>
        <taxon>Spermatophyta</taxon>
        <taxon>Magnoliopsida</taxon>
        <taxon>Liliopsida</taxon>
        <taxon>Poales</taxon>
        <taxon>Poaceae</taxon>
        <taxon>PACMAD clade</taxon>
        <taxon>Chloridoideae</taxon>
        <taxon>Eragrostideae</taxon>
        <taxon>Eragrostidinae</taxon>
        <taxon>Eragrostis</taxon>
    </lineage>
</organism>
<feature type="domain" description="BPM/SPOP BACK" evidence="2">
    <location>
        <begin position="58"/>
        <end position="111"/>
    </location>
</feature>
<dbReference type="OrthoDB" id="690471at2759"/>
<name>A0A5J9SIK0_9POAL</name>
<comment type="caution">
    <text evidence="3">The sequence shown here is derived from an EMBL/GenBank/DDBJ whole genome shotgun (WGS) entry which is preliminary data.</text>
</comment>
<evidence type="ECO:0000313" key="4">
    <source>
        <dbReference type="Proteomes" id="UP000324897"/>
    </source>
</evidence>
<comment type="similarity">
    <text evidence="1">Belongs to the Tdpoz family.</text>
</comment>
<dbReference type="EMBL" id="RWGY01000887">
    <property type="protein sequence ID" value="TVT98205.1"/>
    <property type="molecule type" value="Genomic_DNA"/>
</dbReference>
<evidence type="ECO:0000313" key="3">
    <source>
        <dbReference type="EMBL" id="TVT98205.1"/>
    </source>
</evidence>
<reference evidence="3 4" key="1">
    <citation type="journal article" date="2019" name="Sci. Rep.">
        <title>A high-quality genome of Eragrostis curvula grass provides insights into Poaceae evolution and supports new strategies to enhance forage quality.</title>
        <authorList>
            <person name="Carballo J."/>
            <person name="Santos B.A.C.M."/>
            <person name="Zappacosta D."/>
            <person name="Garbus I."/>
            <person name="Selva J.P."/>
            <person name="Gallo C.A."/>
            <person name="Diaz A."/>
            <person name="Albertini E."/>
            <person name="Caccamo M."/>
            <person name="Echenique V."/>
        </authorList>
    </citation>
    <scope>NUCLEOTIDE SEQUENCE [LARGE SCALE GENOMIC DNA]</scope>
    <source>
        <strain evidence="4">cv. Victoria</strain>
        <tissue evidence="3">Leaf</tissue>
    </source>
</reference>
<dbReference type="PANTHER" id="PTHR26379">
    <property type="entry name" value="BTB/POZ AND MATH DOMAIN-CONTAINING PROTEIN 1"/>
    <property type="match status" value="1"/>
</dbReference>
<dbReference type="Proteomes" id="UP000324897">
    <property type="component" value="Unassembled WGS sequence"/>
</dbReference>
<feature type="non-terminal residue" evidence="3">
    <location>
        <position position="1"/>
    </location>
</feature>
<dbReference type="InterPro" id="IPR045005">
    <property type="entry name" value="BPM1-6"/>
</dbReference>